<dbReference type="KEGG" id="ftj:FTUN_1367"/>
<dbReference type="RefSeq" id="WP_171469973.1">
    <property type="nucleotide sequence ID" value="NZ_CP053452.2"/>
</dbReference>
<evidence type="ECO:0000256" key="3">
    <source>
        <dbReference type="ARBA" id="ARBA00023004"/>
    </source>
</evidence>
<organism evidence="6 7">
    <name type="scientific">Frigoriglobus tundricola</name>
    <dbReference type="NCBI Taxonomy" id="2774151"/>
    <lineage>
        <taxon>Bacteria</taxon>
        <taxon>Pseudomonadati</taxon>
        <taxon>Planctomycetota</taxon>
        <taxon>Planctomycetia</taxon>
        <taxon>Gemmatales</taxon>
        <taxon>Gemmataceae</taxon>
        <taxon>Frigoriglobus</taxon>
    </lineage>
</organism>
<dbReference type="GO" id="GO:0020037">
    <property type="term" value="F:heme binding"/>
    <property type="evidence" value="ECO:0007669"/>
    <property type="project" value="InterPro"/>
</dbReference>
<evidence type="ECO:0000256" key="1">
    <source>
        <dbReference type="ARBA" id="ARBA00022617"/>
    </source>
</evidence>
<accession>A0A6M5YIK3</accession>
<feature type="domain" description="Cytochrome c" evidence="5">
    <location>
        <begin position="144"/>
        <end position="258"/>
    </location>
</feature>
<dbReference type="SUPFAM" id="SSF46626">
    <property type="entry name" value="Cytochrome c"/>
    <property type="match status" value="1"/>
</dbReference>
<keyword evidence="7" id="KW-1185">Reference proteome</keyword>
<keyword evidence="2 4" id="KW-0479">Metal-binding</keyword>
<evidence type="ECO:0000256" key="2">
    <source>
        <dbReference type="ARBA" id="ARBA00022723"/>
    </source>
</evidence>
<dbReference type="EMBL" id="CP053452">
    <property type="protein sequence ID" value="QJW93855.1"/>
    <property type="molecule type" value="Genomic_DNA"/>
</dbReference>
<dbReference type="PANTHER" id="PTHR40394">
    <property type="entry name" value="LIPOPROTEIN-RELATED"/>
    <property type="match status" value="1"/>
</dbReference>
<dbReference type="AlphaFoldDB" id="A0A6M5YIK3"/>
<keyword evidence="3 4" id="KW-0408">Iron</keyword>
<dbReference type="GO" id="GO:0009055">
    <property type="term" value="F:electron transfer activity"/>
    <property type="evidence" value="ECO:0007669"/>
    <property type="project" value="InterPro"/>
</dbReference>
<dbReference type="Pfam" id="PF13442">
    <property type="entry name" value="Cytochrome_CBB3"/>
    <property type="match status" value="1"/>
</dbReference>
<proteinExistence type="predicted"/>
<evidence type="ECO:0000313" key="7">
    <source>
        <dbReference type="Proteomes" id="UP000503447"/>
    </source>
</evidence>
<dbReference type="PROSITE" id="PS51257">
    <property type="entry name" value="PROKAR_LIPOPROTEIN"/>
    <property type="match status" value="1"/>
</dbReference>
<evidence type="ECO:0000313" key="6">
    <source>
        <dbReference type="EMBL" id="QJW93855.1"/>
    </source>
</evidence>
<dbReference type="InterPro" id="IPR036909">
    <property type="entry name" value="Cyt_c-like_dom_sf"/>
</dbReference>
<dbReference type="GO" id="GO:0046872">
    <property type="term" value="F:metal ion binding"/>
    <property type="evidence" value="ECO:0007669"/>
    <property type="project" value="UniProtKB-KW"/>
</dbReference>
<name>A0A6M5YIK3_9BACT</name>
<evidence type="ECO:0000256" key="4">
    <source>
        <dbReference type="PROSITE-ProRule" id="PRU00433"/>
    </source>
</evidence>
<dbReference type="PANTHER" id="PTHR40394:SF2">
    <property type="entry name" value="QUINOL:CYTOCHROME C OXIDOREDUCTASE MEMBRANE PROTEIN"/>
    <property type="match status" value="1"/>
</dbReference>
<dbReference type="Proteomes" id="UP000503447">
    <property type="component" value="Chromosome"/>
</dbReference>
<dbReference type="PROSITE" id="PS51007">
    <property type="entry name" value="CYTC"/>
    <property type="match status" value="1"/>
</dbReference>
<dbReference type="Gene3D" id="1.10.760.10">
    <property type="entry name" value="Cytochrome c-like domain"/>
    <property type="match status" value="1"/>
</dbReference>
<gene>
    <name evidence="6" type="ORF">FTUN_1367</name>
</gene>
<protein>
    <submittedName>
        <fullName evidence="6">Cytochrome c domain-containing protein</fullName>
    </submittedName>
</protein>
<dbReference type="InterPro" id="IPR009056">
    <property type="entry name" value="Cyt_c-like_dom"/>
</dbReference>
<evidence type="ECO:0000259" key="5">
    <source>
        <dbReference type="PROSITE" id="PS51007"/>
    </source>
</evidence>
<reference evidence="7" key="1">
    <citation type="submission" date="2020-05" db="EMBL/GenBank/DDBJ databases">
        <title>Frigoriglobus tundricola gen. nov., sp. nov., a psychrotolerant cellulolytic planctomycete of the family Gemmataceae with two divergent copies of 16S rRNA gene.</title>
        <authorList>
            <person name="Kulichevskaya I.S."/>
            <person name="Ivanova A.A."/>
            <person name="Naumoff D.G."/>
            <person name="Beletsky A.V."/>
            <person name="Rijpstra W.I.C."/>
            <person name="Sinninghe Damste J.S."/>
            <person name="Mardanov A.V."/>
            <person name="Ravin N.V."/>
            <person name="Dedysh S.N."/>
        </authorList>
    </citation>
    <scope>NUCLEOTIDE SEQUENCE [LARGE SCALE GENOMIC DNA]</scope>
    <source>
        <strain evidence="7">PL17</strain>
    </source>
</reference>
<keyword evidence="1 4" id="KW-0349">Heme</keyword>
<sequence>MTAFRQMTSRTTFVIWALCAAGLSLTGGTGCRQKMADQPYYRPLEESDFFPDGRASRPLERGTVHRAQRLESDPIATGLTAEEWGRAYEYEIPAKPDAPVMVEALKVNDPEKIRRAIGAPRYDPKDPTKPKVYVDDFPFAITHADLKRGQERYTIYCAVCHGPLGNGEGKIWERGYLTPTSFHTRKVTPNQVDLKNPAEGLGISRGYKLWGHPIPMDQVPVGYIFEVVTKGYGGMPSYSAQIPAPDRWKIIAYIRVLQMSQNTDPAKLPPDVKKLLDAAGGPK</sequence>